<evidence type="ECO:0000256" key="7">
    <source>
        <dbReference type="ARBA" id="ARBA00023306"/>
    </source>
</evidence>
<dbReference type="InterPro" id="IPR004101">
    <property type="entry name" value="Mur_ligase_C"/>
</dbReference>
<evidence type="ECO:0000256" key="4">
    <source>
        <dbReference type="ARBA" id="ARBA00022840"/>
    </source>
</evidence>
<dbReference type="InterPro" id="IPR000713">
    <property type="entry name" value="Mur_ligase_N"/>
</dbReference>
<dbReference type="GO" id="GO:0009254">
    <property type="term" value="P:peptidoglycan turnover"/>
    <property type="evidence" value="ECO:0007669"/>
    <property type="project" value="UniProtKB-UniRule"/>
</dbReference>
<comment type="function">
    <text evidence="9">Reutilizes the intact tripeptide L-alanyl-gamma-D-glutamyl-meso-diaminopimelate by linking it to UDP-N-acetylmuramate.</text>
</comment>
<feature type="domain" description="Mur ligase central" evidence="12">
    <location>
        <begin position="108"/>
        <end position="290"/>
    </location>
</feature>
<evidence type="ECO:0000313" key="13">
    <source>
        <dbReference type="EMBL" id="PRC91345.1"/>
    </source>
</evidence>
<keyword evidence="6 9" id="KW-0573">Peptidoglycan synthesis</keyword>
<dbReference type="SUPFAM" id="SSF53244">
    <property type="entry name" value="MurD-like peptide ligases, peptide-binding domain"/>
    <property type="match status" value="1"/>
</dbReference>
<keyword evidence="4 9" id="KW-0067">ATP-binding</keyword>
<comment type="similarity">
    <text evidence="9">Belongs to the MurCDEF family. Mpl subfamily.</text>
</comment>
<evidence type="ECO:0000259" key="11">
    <source>
        <dbReference type="Pfam" id="PF02875"/>
    </source>
</evidence>
<evidence type="ECO:0000256" key="5">
    <source>
        <dbReference type="ARBA" id="ARBA00022960"/>
    </source>
</evidence>
<dbReference type="Pfam" id="PF02875">
    <property type="entry name" value="Mur_ligase_C"/>
    <property type="match status" value="1"/>
</dbReference>
<dbReference type="HAMAP" id="MF_02020">
    <property type="entry name" value="Mpl"/>
    <property type="match status" value="1"/>
</dbReference>
<evidence type="ECO:0000256" key="8">
    <source>
        <dbReference type="ARBA" id="ARBA00023316"/>
    </source>
</evidence>
<keyword evidence="7 9" id="KW-0131">Cell cycle</keyword>
<feature type="domain" description="Mur ligase C-terminal" evidence="11">
    <location>
        <begin position="312"/>
        <end position="438"/>
    </location>
</feature>
<dbReference type="Gene3D" id="3.40.50.720">
    <property type="entry name" value="NAD(P)-binding Rossmann-like Domain"/>
    <property type="match status" value="1"/>
</dbReference>
<dbReference type="PANTHER" id="PTHR43445">
    <property type="entry name" value="UDP-N-ACETYLMURAMATE--L-ALANINE LIGASE-RELATED"/>
    <property type="match status" value="1"/>
</dbReference>
<dbReference type="Gene3D" id="3.40.1190.10">
    <property type="entry name" value="Mur-like, catalytic domain"/>
    <property type="match status" value="1"/>
</dbReference>
<keyword evidence="1 9" id="KW-0436">Ligase</keyword>
<dbReference type="GO" id="GO:0071555">
    <property type="term" value="P:cell wall organization"/>
    <property type="evidence" value="ECO:0007669"/>
    <property type="project" value="UniProtKB-KW"/>
</dbReference>
<sequence>MRIHILGICGTFMGGLAVLAQQAGHTVTGCDANVYPPMSTQLREQGITLIEGYDPEQINQDIDLYVVGNAIVRGNPLMEAILNRGLPYCSGPAWMGEHILTGKWVLAVAGTHGKTTTSAMLAWILQEAGYEPGFLIGGVPNNFGISARLGADATKPASNFFVIEADEYDSAFFDKRSKFVHYRAKTAILNNLEYDHADIFPDLAAIETQFHHLVRTVPGIGQLVVNGQEPALQRVLQRGCWSEKTFFGVADGWHFVGDEVLFKERAYGPLVWQIQGEHNRQNALAAIAAAHHVGIAPELALEALSHFENVKRRMEVRGVVNNITVYDDFAHHPTAITTTIAGLRKKVGTARILAVLEPRSNTMKLGSMKAALPGSLEQADLVFAYGALQGRDTLGWDLAESLAPLGERVTTFSDLSALQNALLAQARPGDHILIMSNGGFGGIHQKLVDSLATNLSVPFNHPTQAELT</sequence>
<dbReference type="InterPro" id="IPR013221">
    <property type="entry name" value="Mur_ligase_cen"/>
</dbReference>
<evidence type="ECO:0000256" key="6">
    <source>
        <dbReference type="ARBA" id="ARBA00022984"/>
    </source>
</evidence>
<evidence type="ECO:0000256" key="3">
    <source>
        <dbReference type="ARBA" id="ARBA00022741"/>
    </source>
</evidence>
<dbReference type="Pfam" id="PF08245">
    <property type="entry name" value="Mur_ligase_M"/>
    <property type="match status" value="1"/>
</dbReference>
<dbReference type="PANTHER" id="PTHR43445:SF5">
    <property type="entry name" value="UDP-N-ACETYLMURAMATE--L-ALANYL-GAMMA-D-GLUTAMYL-MESO-2,6-DIAMINOHEPTANDIOATE LIGASE"/>
    <property type="match status" value="1"/>
</dbReference>
<dbReference type="GO" id="GO:0008360">
    <property type="term" value="P:regulation of cell shape"/>
    <property type="evidence" value="ECO:0007669"/>
    <property type="project" value="UniProtKB-KW"/>
</dbReference>
<feature type="domain" description="Mur ligase N-terminal catalytic" evidence="10">
    <location>
        <begin position="2"/>
        <end position="99"/>
    </location>
</feature>
<dbReference type="GO" id="GO:0005524">
    <property type="term" value="F:ATP binding"/>
    <property type="evidence" value="ECO:0007669"/>
    <property type="project" value="UniProtKB-UniRule"/>
</dbReference>
<dbReference type="SUPFAM" id="SSF51984">
    <property type="entry name" value="MurCD N-terminal domain"/>
    <property type="match status" value="1"/>
</dbReference>
<comment type="pathway">
    <text evidence="9">Cell wall biogenesis; peptidoglycan recycling.</text>
</comment>
<dbReference type="Pfam" id="PF01225">
    <property type="entry name" value="Mur_ligase"/>
    <property type="match status" value="1"/>
</dbReference>
<comment type="catalytic activity">
    <reaction evidence="9">
        <text>UDP-N-acetyl-alpha-D-muramate + L-alanyl-gamma-D-glutamyl-meso-2,6-diaminopimelate + ATP = UDP-N-acetyl-alpha-D-muramoyl-L-alanyl-gamma-D-glutamyl-meso-2,6-diaminopimelate + ADP + phosphate + H(+)</text>
        <dbReference type="Rhea" id="RHEA:29563"/>
        <dbReference type="ChEBI" id="CHEBI:15378"/>
        <dbReference type="ChEBI" id="CHEBI:30616"/>
        <dbReference type="ChEBI" id="CHEBI:43474"/>
        <dbReference type="ChEBI" id="CHEBI:61401"/>
        <dbReference type="ChEBI" id="CHEBI:70757"/>
        <dbReference type="ChEBI" id="CHEBI:83905"/>
        <dbReference type="ChEBI" id="CHEBI:456216"/>
        <dbReference type="EC" id="6.3.2.45"/>
    </reaction>
</comment>
<evidence type="ECO:0000259" key="12">
    <source>
        <dbReference type="Pfam" id="PF08245"/>
    </source>
</evidence>
<dbReference type="EMBL" id="PUGF01000024">
    <property type="protein sequence ID" value="PRC91345.1"/>
    <property type="molecule type" value="Genomic_DNA"/>
</dbReference>
<dbReference type="GO" id="GO:0106418">
    <property type="term" value="F:UDP-N-acetylmuramate-L-alanyl-gamma-D-glutamyl-meso-2,6-diaminoheptanedioate ligase activity"/>
    <property type="evidence" value="ECO:0007669"/>
    <property type="project" value="UniProtKB-EC"/>
</dbReference>
<keyword evidence="14" id="KW-1185">Reference proteome</keyword>
<evidence type="ECO:0000313" key="14">
    <source>
        <dbReference type="Proteomes" id="UP000237839"/>
    </source>
</evidence>
<dbReference type="InterPro" id="IPR005757">
    <property type="entry name" value="Mpl"/>
</dbReference>
<protein>
    <recommendedName>
        <fullName evidence="9">UDP-N-acetylmuramate--L-alanyl-gamma-D-glutamyl-meso-2,6-diaminoheptandioate ligase</fullName>
        <ecNumber evidence="9">6.3.2.45</ecNumber>
    </recommendedName>
    <alternativeName>
        <fullName evidence="9">Murein peptide ligase</fullName>
    </alternativeName>
    <alternativeName>
        <fullName evidence="9">UDP-N-acetylmuramate:L-alanyl-gamma-D-glutamyl-meso-diaminopimelate ligase</fullName>
    </alternativeName>
</protein>
<comment type="cofactor">
    <cofactor evidence="9">
        <name>Mg(2+)</name>
        <dbReference type="ChEBI" id="CHEBI:18420"/>
    </cofactor>
</comment>
<organism evidence="13 14">
    <name type="scientific">Solimicrobium silvestre</name>
    <dbReference type="NCBI Taxonomy" id="2099400"/>
    <lineage>
        <taxon>Bacteria</taxon>
        <taxon>Pseudomonadati</taxon>
        <taxon>Pseudomonadota</taxon>
        <taxon>Betaproteobacteria</taxon>
        <taxon>Burkholderiales</taxon>
        <taxon>Oxalobacteraceae</taxon>
        <taxon>Solimicrobium</taxon>
    </lineage>
</organism>
<dbReference type="PROSITE" id="PS51257">
    <property type="entry name" value="PROKAR_LIPOPROTEIN"/>
    <property type="match status" value="1"/>
</dbReference>
<keyword evidence="2 9" id="KW-0132">Cell division</keyword>
<dbReference type="RefSeq" id="WP_105533637.1">
    <property type="nucleotide sequence ID" value="NZ_PUGF01000024.1"/>
</dbReference>
<dbReference type="EC" id="6.3.2.45" evidence="9"/>
<dbReference type="Proteomes" id="UP000237839">
    <property type="component" value="Unassembled WGS sequence"/>
</dbReference>
<dbReference type="OrthoDB" id="9804126at2"/>
<dbReference type="GO" id="GO:0009252">
    <property type="term" value="P:peptidoglycan biosynthetic process"/>
    <property type="evidence" value="ECO:0007669"/>
    <property type="project" value="UniProtKB-KW"/>
</dbReference>
<comment type="caution">
    <text evidence="13">The sequence shown here is derived from an EMBL/GenBank/DDBJ whole genome shotgun (WGS) entry which is preliminary data.</text>
</comment>
<dbReference type="NCBIfam" id="TIGR01081">
    <property type="entry name" value="mpl"/>
    <property type="match status" value="1"/>
</dbReference>
<gene>
    <name evidence="9" type="primary">mpl</name>
    <name evidence="13" type="ORF">S2091_3890</name>
</gene>
<name>A0A2S9GUD5_9BURK</name>
<keyword evidence="5 9" id="KW-0133">Cell shape</keyword>
<proteinExistence type="inferred from homology"/>
<keyword evidence="3 9" id="KW-0547">Nucleotide-binding</keyword>
<dbReference type="InterPro" id="IPR050061">
    <property type="entry name" value="MurCDEF_pg_biosynth"/>
</dbReference>
<evidence type="ECO:0000256" key="2">
    <source>
        <dbReference type="ARBA" id="ARBA00022618"/>
    </source>
</evidence>
<evidence type="ECO:0000256" key="1">
    <source>
        <dbReference type="ARBA" id="ARBA00022598"/>
    </source>
</evidence>
<feature type="binding site" evidence="9">
    <location>
        <begin position="110"/>
        <end position="116"/>
    </location>
    <ligand>
        <name>ATP</name>
        <dbReference type="ChEBI" id="CHEBI:30616"/>
    </ligand>
</feature>
<evidence type="ECO:0000256" key="9">
    <source>
        <dbReference type="HAMAP-Rule" id="MF_02020"/>
    </source>
</evidence>
<dbReference type="AlphaFoldDB" id="A0A2S9GUD5"/>
<dbReference type="SUPFAM" id="SSF53623">
    <property type="entry name" value="MurD-like peptide ligases, catalytic domain"/>
    <property type="match status" value="1"/>
</dbReference>
<keyword evidence="9" id="KW-0460">Magnesium</keyword>
<accession>A0A2S9GUD5</accession>
<dbReference type="Gene3D" id="3.90.190.20">
    <property type="entry name" value="Mur ligase, C-terminal domain"/>
    <property type="match status" value="1"/>
</dbReference>
<reference evidence="13 14" key="1">
    <citation type="submission" date="2018-02" db="EMBL/GenBank/DDBJ databases">
        <title>Solimicrobium silvestre gen. nov., sp. nov., isolated from alpine forest soil.</title>
        <authorList>
            <person name="Margesin R."/>
            <person name="Albuquerque L."/>
            <person name="Zhang D.-C."/>
            <person name="Froufe H.J.C."/>
            <person name="Severino R."/>
            <person name="Roxo I."/>
            <person name="Egas C."/>
            <person name="Da Costa M.S."/>
        </authorList>
    </citation>
    <scope>NUCLEOTIDE SEQUENCE [LARGE SCALE GENOMIC DNA]</scope>
    <source>
        <strain evidence="13 14">S20-91</strain>
    </source>
</reference>
<dbReference type="GO" id="GO:0051301">
    <property type="term" value="P:cell division"/>
    <property type="evidence" value="ECO:0007669"/>
    <property type="project" value="UniProtKB-KW"/>
</dbReference>
<evidence type="ECO:0000259" key="10">
    <source>
        <dbReference type="Pfam" id="PF01225"/>
    </source>
</evidence>
<dbReference type="UniPathway" id="UPA00544"/>
<dbReference type="InterPro" id="IPR036565">
    <property type="entry name" value="Mur-like_cat_sf"/>
</dbReference>
<keyword evidence="8 9" id="KW-0961">Cell wall biogenesis/degradation</keyword>
<dbReference type="InterPro" id="IPR036615">
    <property type="entry name" value="Mur_ligase_C_dom_sf"/>
</dbReference>